<gene>
    <name evidence="2" type="ORF">IQ16_07767</name>
</gene>
<reference evidence="2 3" key="1">
    <citation type="journal article" date="2015" name="Stand. Genomic Sci.">
        <title>Genomic Encyclopedia of Bacterial and Archaeal Type Strains, Phase III: the genomes of soil and plant-associated and newly described type strains.</title>
        <authorList>
            <person name="Whitman W.B."/>
            <person name="Woyke T."/>
            <person name="Klenk H.P."/>
            <person name="Zhou Y."/>
            <person name="Lilburn T.G."/>
            <person name="Beck B.J."/>
            <person name="De Vos P."/>
            <person name="Vandamme P."/>
            <person name="Eisen J.A."/>
            <person name="Garrity G."/>
            <person name="Hugenholtz P."/>
            <person name="Kyrpides N.C."/>
        </authorList>
    </citation>
    <scope>NUCLEOTIDE SEQUENCE [LARGE SCALE GENOMIC DNA]</scope>
    <source>
        <strain evidence="2 3">CGMCC 1.10948</strain>
    </source>
</reference>
<evidence type="ECO:0000313" key="3">
    <source>
        <dbReference type="Proteomes" id="UP000316291"/>
    </source>
</evidence>
<comment type="caution">
    <text evidence="2">The sequence shown here is derived from an EMBL/GenBank/DDBJ whole genome shotgun (WGS) entry which is preliminary data.</text>
</comment>
<dbReference type="OrthoDB" id="2083198at2"/>
<dbReference type="RefSeq" id="WP_145832125.1">
    <property type="nucleotide sequence ID" value="NZ_VLLA01000035.1"/>
</dbReference>
<dbReference type="AlphaFoldDB" id="A0A562QU18"/>
<evidence type="ECO:0000256" key="1">
    <source>
        <dbReference type="SAM" id="Phobius"/>
    </source>
</evidence>
<keyword evidence="3" id="KW-1185">Reference proteome</keyword>
<dbReference type="EMBL" id="VLLA01000035">
    <property type="protein sequence ID" value="TWI60269.1"/>
    <property type="molecule type" value="Genomic_DNA"/>
</dbReference>
<feature type="transmembrane region" description="Helical" evidence="1">
    <location>
        <begin position="145"/>
        <end position="163"/>
    </location>
</feature>
<organism evidence="2 3">
    <name type="scientific">Bradyrhizobium huanghuaihaiense</name>
    <dbReference type="NCBI Taxonomy" id="990078"/>
    <lineage>
        <taxon>Bacteria</taxon>
        <taxon>Pseudomonadati</taxon>
        <taxon>Pseudomonadota</taxon>
        <taxon>Alphaproteobacteria</taxon>
        <taxon>Hyphomicrobiales</taxon>
        <taxon>Nitrobacteraceae</taxon>
        <taxon>Bradyrhizobium</taxon>
    </lineage>
</organism>
<keyword evidence="1" id="KW-1133">Transmembrane helix</keyword>
<protein>
    <submittedName>
        <fullName evidence="2">Uncharacterized protein</fullName>
    </submittedName>
</protein>
<sequence>MVIAAFALAQLARDAGKALEAPLWERWGGPPTARMLRHADPTFAPNVKATIHRQLEKLSACERMPSSAEETADPEAAEGTYRLCSDWLRRKALQLKGVSPFDVVHQENISYGYHRNILGIRTTGIWIALICMVVIAAAFGFQRFPIIELALVLAIAAYLIFAVSENRLKSCADNYSHRLLSAVDAVPAGKAAPGRKPKVEK</sequence>
<keyword evidence="1" id="KW-0812">Transmembrane</keyword>
<dbReference type="Proteomes" id="UP000316291">
    <property type="component" value="Unassembled WGS sequence"/>
</dbReference>
<evidence type="ECO:0000313" key="2">
    <source>
        <dbReference type="EMBL" id="TWI60269.1"/>
    </source>
</evidence>
<name>A0A562QU18_9BRAD</name>
<accession>A0A562QU18</accession>
<keyword evidence="1" id="KW-0472">Membrane</keyword>
<proteinExistence type="predicted"/>
<feature type="transmembrane region" description="Helical" evidence="1">
    <location>
        <begin position="118"/>
        <end position="139"/>
    </location>
</feature>